<evidence type="ECO:0000256" key="10">
    <source>
        <dbReference type="SAM" id="MobiDB-lite"/>
    </source>
</evidence>
<comment type="similarity">
    <text evidence="2">Belongs to the glycosyl hydrolase 10 (cellulase F) family.</text>
</comment>
<dbReference type="AlphaFoldDB" id="A0A5C6F2A9"/>
<dbReference type="InterPro" id="IPR017853">
    <property type="entry name" value="GH"/>
</dbReference>
<gene>
    <name evidence="12" type="ORF">Poly51_34730</name>
</gene>
<dbReference type="RefSeq" id="WP_146458913.1">
    <property type="nucleotide sequence ID" value="NZ_SJPW01000004.1"/>
</dbReference>
<keyword evidence="13" id="KW-1185">Reference proteome</keyword>
<sequence length="402" mass="45785">MMMFQPFKASQLDSVCRMAATFALAVLFGSTLGAETPKTGKGNDKKNRSMISDAEPPVLEAPSGPRLREIAPLGSFPLIIGGTSSIQLLGTEAETILNREFQFITPANAFKQAGVHPEPGVWKWKKPDAWIARCQERGEIMRLHACVSPQCSAWAEEDDRTPDELRQVMEEYVTEICKRYGHHDHVKWIDVVNETVTREGEWFGPKEGVGKWQNPWTQIGFDETHPLRPPLYIKRAFEIAAEHAPNVKLLYNQHGDMEPEAWKKVCAAVLYLREKNVRIDGIGWQAHVDSDFEKDAGNMQRLNQLITWAHQHDLEFHITENTVWTKDADHDAQAATFAAIIRTLLSHCRGGVVTWNAWQMRDSDTQRPDRQGNLFDKNGSPRPSYYAVQKELLNFKQSLRRE</sequence>
<evidence type="ECO:0000256" key="7">
    <source>
        <dbReference type="ARBA" id="ARBA00023277"/>
    </source>
</evidence>
<evidence type="ECO:0000256" key="6">
    <source>
        <dbReference type="ARBA" id="ARBA00022801"/>
    </source>
</evidence>
<dbReference type="PANTHER" id="PTHR31490">
    <property type="entry name" value="GLYCOSYL HYDROLASE"/>
    <property type="match status" value="1"/>
</dbReference>
<dbReference type="InterPro" id="IPR001000">
    <property type="entry name" value="GH10_dom"/>
</dbReference>
<comment type="caution">
    <text evidence="12">The sequence shown here is derived from an EMBL/GenBank/DDBJ whole genome shotgun (WGS) entry which is preliminary data.</text>
</comment>
<dbReference type="InterPro" id="IPR044846">
    <property type="entry name" value="GH10"/>
</dbReference>
<accession>A0A5C6F2A9</accession>
<evidence type="ECO:0000256" key="5">
    <source>
        <dbReference type="ARBA" id="ARBA00022729"/>
    </source>
</evidence>
<evidence type="ECO:0000256" key="9">
    <source>
        <dbReference type="ARBA" id="ARBA00023326"/>
    </source>
</evidence>
<organism evidence="12 13">
    <name type="scientific">Rubripirellula tenax</name>
    <dbReference type="NCBI Taxonomy" id="2528015"/>
    <lineage>
        <taxon>Bacteria</taxon>
        <taxon>Pseudomonadati</taxon>
        <taxon>Planctomycetota</taxon>
        <taxon>Planctomycetia</taxon>
        <taxon>Pirellulales</taxon>
        <taxon>Pirellulaceae</taxon>
        <taxon>Rubripirellula</taxon>
    </lineage>
</organism>
<keyword evidence="8 12" id="KW-0326">Glycosidase</keyword>
<dbReference type="Proteomes" id="UP000318288">
    <property type="component" value="Unassembled WGS sequence"/>
</dbReference>
<evidence type="ECO:0000259" key="11">
    <source>
        <dbReference type="PROSITE" id="PS51760"/>
    </source>
</evidence>
<evidence type="ECO:0000313" key="13">
    <source>
        <dbReference type="Proteomes" id="UP000318288"/>
    </source>
</evidence>
<dbReference type="OrthoDB" id="2513075at2"/>
<dbReference type="GO" id="GO:0045493">
    <property type="term" value="P:xylan catabolic process"/>
    <property type="evidence" value="ECO:0007669"/>
    <property type="project" value="UniProtKB-KW"/>
</dbReference>
<dbReference type="PROSITE" id="PS51760">
    <property type="entry name" value="GH10_2"/>
    <property type="match status" value="1"/>
</dbReference>
<keyword evidence="4 12" id="KW-0858">Xylan degradation</keyword>
<feature type="region of interest" description="Disordered" evidence="10">
    <location>
        <begin position="35"/>
        <end position="64"/>
    </location>
</feature>
<dbReference type="EMBL" id="SJPW01000004">
    <property type="protein sequence ID" value="TWU54754.1"/>
    <property type="molecule type" value="Genomic_DNA"/>
</dbReference>
<keyword evidence="6 12" id="KW-0378">Hydrolase</keyword>
<dbReference type="Gene3D" id="3.20.20.80">
    <property type="entry name" value="Glycosidases"/>
    <property type="match status" value="1"/>
</dbReference>
<dbReference type="PANTHER" id="PTHR31490:SF88">
    <property type="entry name" value="BETA-XYLANASE"/>
    <property type="match status" value="1"/>
</dbReference>
<proteinExistence type="inferred from homology"/>
<evidence type="ECO:0000256" key="4">
    <source>
        <dbReference type="ARBA" id="ARBA00022651"/>
    </source>
</evidence>
<feature type="domain" description="GH10" evidence="11">
    <location>
        <begin position="82"/>
        <end position="391"/>
    </location>
</feature>
<evidence type="ECO:0000256" key="8">
    <source>
        <dbReference type="ARBA" id="ARBA00023295"/>
    </source>
</evidence>
<dbReference type="Pfam" id="PF00331">
    <property type="entry name" value="Glyco_hydro_10"/>
    <property type="match status" value="1"/>
</dbReference>
<keyword evidence="7" id="KW-0119">Carbohydrate metabolism</keyword>
<reference evidence="12 13" key="1">
    <citation type="submission" date="2019-02" db="EMBL/GenBank/DDBJ databases">
        <title>Deep-cultivation of Planctomycetes and their phenomic and genomic characterization uncovers novel biology.</title>
        <authorList>
            <person name="Wiegand S."/>
            <person name="Jogler M."/>
            <person name="Boedeker C."/>
            <person name="Pinto D."/>
            <person name="Vollmers J."/>
            <person name="Rivas-Marin E."/>
            <person name="Kohn T."/>
            <person name="Peeters S.H."/>
            <person name="Heuer A."/>
            <person name="Rast P."/>
            <person name="Oberbeckmann S."/>
            <person name="Bunk B."/>
            <person name="Jeske O."/>
            <person name="Meyerdierks A."/>
            <person name="Storesund J.E."/>
            <person name="Kallscheuer N."/>
            <person name="Luecker S."/>
            <person name="Lage O.M."/>
            <person name="Pohl T."/>
            <person name="Merkel B.J."/>
            <person name="Hornburger P."/>
            <person name="Mueller R.-W."/>
            <person name="Bruemmer F."/>
            <person name="Labrenz M."/>
            <person name="Spormann A.M."/>
            <person name="Op Den Camp H."/>
            <person name="Overmann J."/>
            <person name="Amann R."/>
            <person name="Jetten M.S.M."/>
            <person name="Mascher T."/>
            <person name="Medema M.H."/>
            <person name="Devos D.P."/>
            <person name="Kaster A.-K."/>
            <person name="Ovreas L."/>
            <person name="Rohde M."/>
            <person name="Galperin M.Y."/>
            <person name="Jogler C."/>
        </authorList>
    </citation>
    <scope>NUCLEOTIDE SEQUENCE [LARGE SCALE GENOMIC DNA]</scope>
    <source>
        <strain evidence="12 13">Poly51</strain>
    </source>
</reference>
<evidence type="ECO:0000313" key="12">
    <source>
        <dbReference type="EMBL" id="TWU54754.1"/>
    </source>
</evidence>
<name>A0A5C6F2A9_9BACT</name>
<keyword evidence="5" id="KW-0732">Signal</keyword>
<keyword evidence="9" id="KW-0624">Polysaccharide degradation</keyword>
<evidence type="ECO:0000256" key="2">
    <source>
        <dbReference type="ARBA" id="ARBA00007495"/>
    </source>
</evidence>
<dbReference type="EC" id="3.2.1.8" evidence="3"/>
<dbReference type="SUPFAM" id="SSF51445">
    <property type="entry name" value="(Trans)glycosidases"/>
    <property type="match status" value="1"/>
</dbReference>
<feature type="region of interest" description="Disordered" evidence="10">
    <location>
        <begin position="363"/>
        <end position="383"/>
    </location>
</feature>
<evidence type="ECO:0000256" key="3">
    <source>
        <dbReference type="ARBA" id="ARBA00012590"/>
    </source>
</evidence>
<protein>
    <recommendedName>
        <fullName evidence="3">endo-1,4-beta-xylanase</fullName>
        <ecNumber evidence="3">3.2.1.8</ecNumber>
    </recommendedName>
</protein>
<comment type="catalytic activity">
    <reaction evidence="1">
        <text>Endohydrolysis of (1-&gt;4)-beta-D-xylosidic linkages in xylans.</text>
        <dbReference type="EC" id="3.2.1.8"/>
    </reaction>
</comment>
<dbReference type="GO" id="GO:0031176">
    <property type="term" value="F:endo-1,4-beta-xylanase activity"/>
    <property type="evidence" value="ECO:0007669"/>
    <property type="project" value="UniProtKB-EC"/>
</dbReference>
<evidence type="ECO:0000256" key="1">
    <source>
        <dbReference type="ARBA" id="ARBA00000681"/>
    </source>
</evidence>
<dbReference type="SMART" id="SM00633">
    <property type="entry name" value="Glyco_10"/>
    <property type="match status" value="1"/>
</dbReference>